<proteinExistence type="predicted"/>
<evidence type="ECO:0000256" key="1">
    <source>
        <dbReference type="SAM" id="MobiDB-lite"/>
    </source>
</evidence>
<feature type="compositionally biased region" description="Low complexity" evidence="1">
    <location>
        <begin position="108"/>
        <end position="123"/>
    </location>
</feature>
<organism evidence="2 3">
    <name type="scientific">Saccharomonospora viridis</name>
    <dbReference type="NCBI Taxonomy" id="1852"/>
    <lineage>
        <taxon>Bacteria</taxon>
        <taxon>Bacillati</taxon>
        <taxon>Actinomycetota</taxon>
        <taxon>Actinomycetes</taxon>
        <taxon>Pseudonocardiales</taxon>
        <taxon>Pseudonocardiaceae</taxon>
        <taxon>Saccharomonospora</taxon>
    </lineage>
</organism>
<dbReference type="PANTHER" id="PTHR36221:SF1">
    <property type="entry name" value="DUF742 DOMAIN-CONTAINING PROTEIN"/>
    <property type="match status" value="1"/>
</dbReference>
<feature type="region of interest" description="Disordered" evidence="1">
    <location>
        <begin position="108"/>
        <end position="146"/>
    </location>
</feature>
<feature type="region of interest" description="Disordered" evidence="1">
    <location>
        <begin position="1"/>
        <end position="86"/>
    </location>
</feature>
<protein>
    <recommendedName>
        <fullName evidence="4">DUF742 domain-containing protein</fullName>
    </recommendedName>
</protein>
<sequence>MDSGHSRGDRRLDRERAAEGWPSEPEEMTFRQRGRRVSRGVDDPLDTGEWLRTGGLDSPGPSDFDVSDYERPSLLSGPGAELYGMGGGGYAGSDSSFSSFDDRYSTAYSTEAYSSGPPSGELPSPTPRPRHYRDEEPEEEEPSSGLVRPYFRTRGRTKPDYDLALESLISTSERGRRLERVRVPEHRSICGLCLDTRSVAEVAALLKMPLGVVRVLVGDVAGLGLVLVHSASSSMVGDRPSIEFMERVLSGLRRI</sequence>
<dbReference type="AlphaFoldDB" id="A0A837DAE4"/>
<gene>
    <name evidence="2" type="ORF">MINT15_10670</name>
</gene>
<evidence type="ECO:0000313" key="3">
    <source>
        <dbReference type="Proteomes" id="UP000030848"/>
    </source>
</evidence>
<dbReference type="OrthoDB" id="4244884at2"/>
<dbReference type="Proteomes" id="UP000030848">
    <property type="component" value="Unassembled WGS sequence"/>
</dbReference>
<dbReference type="PANTHER" id="PTHR36221">
    <property type="entry name" value="DUF742 DOMAIN-CONTAINING PROTEIN"/>
    <property type="match status" value="1"/>
</dbReference>
<dbReference type="Pfam" id="PF05331">
    <property type="entry name" value="DUF742"/>
    <property type="match status" value="1"/>
</dbReference>
<feature type="compositionally biased region" description="Basic and acidic residues" evidence="1">
    <location>
        <begin position="1"/>
        <end position="18"/>
    </location>
</feature>
<reference evidence="2 3" key="1">
    <citation type="submission" date="2014-10" db="EMBL/GenBank/DDBJ databases">
        <title>Genome sequence of Micropolyspora internatus JCM3315.</title>
        <authorList>
            <person name="Shin S.-K."/>
            <person name="Yi H."/>
        </authorList>
    </citation>
    <scope>NUCLEOTIDE SEQUENCE [LARGE SCALE GENOMIC DNA]</scope>
    <source>
        <strain evidence="2 3">JCM 3315</strain>
    </source>
</reference>
<evidence type="ECO:0000313" key="2">
    <source>
        <dbReference type="EMBL" id="KHF44185.1"/>
    </source>
</evidence>
<dbReference type="RefSeq" id="WP_015787701.1">
    <property type="nucleotide sequence ID" value="NZ_FOWS01000004.1"/>
</dbReference>
<dbReference type="InterPro" id="IPR007995">
    <property type="entry name" value="DUF742"/>
</dbReference>
<dbReference type="OMA" id="AEGWPSE"/>
<comment type="caution">
    <text evidence="2">The sequence shown here is derived from an EMBL/GenBank/DDBJ whole genome shotgun (WGS) entry which is preliminary data.</text>
</comment>
<name>A0A837DAE4_9PSEU</name>
<evidence type="ECO:0008006" key="4">
    <source>
        <dbReference type="Google" id="ProtNLM"/>
    </source>
</evidence>
<accession>A0A837DAE4</accession>
<dbReference type="EMBL" id="JRZE01000003">
    <property type="protein sequence ID" value="KHF44185.1"/>
    <property type="molecule type" value="Genomic_DNA"/>
</dbReference>